<feature type="region of interest" description="Disordered" evidence="1">
    <location>
        <begin position="1"/>
        <end position="22"/>
    </location>
</feature>
<evidence type="ECO:0000313" key="3">
    <source>
        <dbReference type="Proteomes" id="UP001165190"/>
    </source>
</evidence>
<comment type="caution">
    <text evidence="2">The sequence shown here is derived from an EMBL/GenBank/DDBJ whole genome shotgun (WGS) entry which is preliminary data.</text>
</comment>
<dbReference type="Proteomes" id="UP001165190">
    <property type="component" value="Unassembled WGS sequence"/>
</dbReference>
<organism evidence="2 3">
    <name type="scientific">Hibiscus trionum</name>
    <name type="common">Flower of an hour</name>
    <dbReference type="NCBI Taxonomy" id="183268"/>
    <lineage>
        <taxon>Eukaryota</taxon>
        <taxon>Viridiplantae</taxon>
        <taxon>Streptophyta</taxon>
        <taxon>Embryophyta</taxon>
        <taxon>Tracheophyta</taxon>
        <taxon>Spermatophyta</taxon>
        <taxon>Magnoliopsida</taxon>
        <taxon>eudicotyledons</taxon>
        <taxon>Gunneridae</taxon>
        <taxon>Pentapetalae</taxon>
        <taxon>rosids</taxon>
        <taxon>malvids</taxon>
        <taxon>Malvales</taxon>
        <taxon>Malvaceae</taxon>
        <taxon>Malvoideae</taxon>
        <taxon>Hibiscus</taxon>
    </lineage>
</organism>
<keyword evidence="3" id="KW-1185">Reference proteome</keyword>
<reference evidence="2" key="1">
    <citation type="submission" date="2023-05" db="EMBL/GenBank/DDBJ databases">
        <title>Genome and transcriptome analyses reveal genes involved in the formation of fine ridges on petal epidermal cells in Hibiscus trionum.</title>
        <authorList>
            <person name="Koshimizu S."/>
            <person name="Masuda S."/>
            <person name="Ishii T."/>
            <person name="Shirasu K."/>
            <person name="Hoshino A."/>
            <person name="Arita M."/>
        </authorList>
    </citation>
    <scope>NUCLEOTIDE SEQUENCE</scope>
    <source>
        <strain evidence="2">Hamamatsu line</strain>
    </source>
</reference>
<accession>A0A9W7JAB3</accession>
<gene>
    <name evidence="2" type="ORF">HRI_004621900</name>
</gene>
<dbReference type="OrthoDB" id="995964at2759"/>
<sequence length="127" mass="14248">MRPNDNHLRCRRPAPTTTPPTRAGDFSFFLPLIQLSNSRSPKKNLLPFLRFSFFSRFSSYVDNKGSLHGSGSGSDRILMEMDSDSKPLQQKHEPNFPSSDNSSFKILTLPIVLTLGRVAAVPRGGRW</sequence>
<evidence type="ECO:0000256" key="1">
    <source>
        <dbReference type="SAM" id="MobiDB-lite"/>
    </source>
</evidence>
<name>A0A9W7JAB3_HIBTR</name>
<dbReference type="AlphaFoldDB" id="A0A9W7JAB3"/>
<protein>
    <submittedName>
        <fullName evidence="2">Uncharacterized protein</fullName>
    </submittedName>
</protein>
<proteinExistence type="predicted"/>
<feature type="compositionally biased region" description="Low complexity" evidence="1">
    <location>
        <begin position="13"/>
        <end position="22"/>
    </location>
</feature>
<dbReference type="EMBL" id="BSYR01000055">
    <property type="protein sequence ID" value="GMJ09527.1"/>
    <property type="molecule type" value="Genomic_DNA"/>
</dbReference>
<evidence type="ECO:0000313" key="2">
    <source>
        <dbReference type="EMBL" id="GMJ09527.1"/>
    </source>
</evidence>
<feature type="compositionally biased region" description="Basic and acidic residues" evidence="1">
    <location>
        <begin position="77"/>
        <end position="94"/>
    </location>
</feature>
<feature type="region of interest" description="Disordered" evidence="1">
    <location>
        <begin position="64"/>
        <end position="101"/>
    </location>
</feature>